<keyword evidence="2" id="KW-1185">Reference proteome</keyword>
<dbReference type="EMBL" id="SRYG01000016">
    <property type="protein sequence ID" value="TGY65545.1"/>
    <property type="molecule type" value="Genomic_DNA"/>
</dbReference>
<evidence type="ECO:0000313" key="2">
    <source>
        <dbReference type="Proteomes" id="UP000308836"/>
    </source>
</evidence>
<gene>
    <name evidence="1" type="ORF">E5336_08255</name>
</gene>
<reference evidence="1" key="1">
    <citation type="submission" date="2019-04" db="EMBL/GenBank/DDBJ databases">
        <title>Microbes associate with the intestines of laboratory mice.</title>
        <authorList>
            <person name="Navarre W."/>
            <person name="Wong E."/>
            <person name="Huang K."/>
            <person name="Tropini C."/>
            <person name="Ng K."/>
            <person name="Yu B."/>
        </authorList>
    </citation>
    <scope>NUCLEOTIDE SEQUENCE</scope>
    <source>
        <strain evidence="1">NM09_H32</strain>
    </source>
</reference>
<dbReference type="Proteomes" id="UP000308836">
    <property type="component" value="Unassembled WGS sequence"/>
</dbReference>
<sequence>MKVKKNTLLLIACLVWCLAGFNILRIGVVTYPPYLTWYNVLLSIVVFALFQLFVFGKLVTKHTKRILDYIQERQFFLKFFDVKSFLIMAFMMAGGIAIRAFHLLPDGFIAVFYTGLGASLLWAGLLFGCSYGKAVKRGA</sequence>
<evidence type="ECO:0000313" key="1">
    <source>
        <dbReference type="EMBL" id="TGY65545.1"/>
    </source>
</evidence>
<proteinExistence type="predicted"/>
<comment type="caution">
    <text evidence="1">The sequence shown here is derived from an EMBL/GenBank/DDBJ whole genome shotgun (WGS) entry which is preliminary data.</text>
</comment>
<name>A0AC61R6A6_9FIRM</name>
<organism evidence="1 2">
    <name type="scientific">Dubosiella muris</name>
    <dbReference type="NCBI Taxonomy" id="3038133"/>
    <lineage>
        <taxon>Bacteria</taxon>
        <taxon>Bacillati</taxon>
        <taxon>Bacillota</taxon>
        <taxon>Erysipelotrichia</taxon>
        <taxon>Erysipelotrichales</taxon>
        <taxon>Erysipelotrichaceae</taxon>
        <taxon>Dubosiella</taxon>
    </lineage>
</organism>
<protein>
    <submittedName>
        <fullName evidence="1">Uncharacterized protein</fullName>
    </submittedName>
</protein>
<accession>A0AC61R6A6</accession>